<dbReference type="RefSeq" id="WP_007474642.1">
    <property type="nucleotide sequence ID" value="NZ_ABCJ01000005.1"/>
</dbReference>
<accession>A0AAI9AGY9</accession>
<dbReference type="Proteomes" id="UP000003288">
    <property type="component" value="Unassembled WGS sequence"/>
</dbReference>
<evidence type="ECO:0000313" key="1">
    <source>
        <dbReference type="EMBL" id="EDM23431.1"/>
    </source>
</evidence>
<proteinExistence type="predicted"/>
<dbReference type="CDD" id="cd10787">
    <property type="entry name" value="LamB_YcsF_like"/>
    <property type="match status" value="1"/>
</dbReference>
<dbReference type="EC" id="3.5.2.9" evidence="2"/>
<dbReference type="AlphaFoldDB" id="A0AAI9AGY9"/>
<organism evidence="1 3">
    <name type="scientific">Caminibacter mediatlanticus TB-2</name>
    <dbReference type="NCBI Taxonomy" id="391592"/>
    <lineage>
        <taxon>Bacteria</taxon>
        <taxon>Pseudomonadati</taxon>
        <taxon>Campylobacterota</taxon>
        <taxon>Epsilonproteobacteria</taxon>
        <taxon>Nautiliales</taxon>
        <taxon>Nautiliaceae</taxon>
        <taxon>Caminibacter</taxon>
    </lineage>
</organism>
<evidence type="ECO:0000313" key="3">
    <source>
        <dbReference type="Proteomes" id="UP000003288"/>
    </source>
</evidence>
<dbReference type="EMBL" id="CP040463">
    <property type="protein sequence ID" value="QCT94004.1"/>
    <property type="molecule type" value="Genomic_DNA"/>
</dbReference>
<protein>
    <submittedName>
        <fullName evidence="2">5-oxoprolinase subunit PxpA</fullName>
        <ecNumber evidence="2">3.5.2.9</ecNumber>
    </submittedName>
</protein>
<reference evidence="1 3" key="1">
    <citation type="journal article" date="2011" name="Stand. Genomic Sci.">
        <title>Draft genome sequence of Caminibacter mediatlanticus strain TB-2, an epsilonproteobacterium isolated from a deep-sea hydrothermal vent.</title>
        <authorList>
            <person name="Giovannelli D."/>
            <person name="Ferriera S."/>
            <person name="Johnson J."/>
            <person name="Kravitz S."/>
            <person name="Perez-Rodriguez I."/>
            <person name="Ricci J."/>
            <person name="O'Brien C."/>
            <person name="Voordeckers J.W."/>
            <person name="Bini E."/>
            <person name="Vetriani C."/>
        </authorList>
    </citation>
    <scope>NUCLEOTIDE SEQUENCE [LARGE SCALE GENOMIC DNA]</scope>
    <source>
        <strain evidence="1 3">TB-2</strain>
    </source>
</reference>
<dbReference type="NCBIfam" id="NF003816">
    <property type="entry name" value="PRK05406.1-5"/>
    <property type="match status" value="1"/>
</dbReference>
<dbReference type="EMBL" id="ABCJ01000005">
    <property type="protein sequence ID" value="EDM23431.1"/>
    <property type="molecule type" value="Genomic_DNA"/>
</dbReference>
<dbReference type="GO" id="GO:0017168">
    <property type="term" value="F:5-oxoprolinase (ATP-hydrolyzing) activity"/>
    <property type="evidence" value="ECO:0007669"/>
    <property type="project" value="UniProtKB-EC"/>
</dbReference>
<sequence length="239" mass="26900">MIKLNADLGESFGVYKLGVDEKIMPLIDMANIACGFHAGDANVMEKTVKLAKENNVEIGAHPGYPDLLGFGRRSLNCSPKEIENYVLYQVGALNSFCTKHQSKVSYIKPHGALYNDMMKNKEIFEAILTASSILNLPLMILSSSKNEEYENIAKKYKVKLIFEVFADRNYTNDGFLVSRKKKNAVIENKNEILKRVEMFKNGYILSENSKVIKLKVDSICVHGDNKKALEIVKSIKEVL</sequence>
<dbReference type="PANTHER" id="PTHR30292:SF0">
    <property type="entry name" value="5-OXOPROLINASE SUBUNIT A"/>
    <property type="match status" value="1"/>
</dbReference>
<dbReference type="Pfam" id="PF03746">
    <property type="entry name" value="LamB_YcsF"/>
    <property type="match status" value="1"/>
</dbReference>
<reference evidence="2 4" key="2">
    <citation type="submission" date="2019-05" db="EMBL/GenBank/DDBJ databases">
        <title>A comparative analysis of the Nautiliaceae.</title>
        <authorList>
            <person name="Grosche A."/>
            <person name="Smedile F."/>
            <person name="Vetriani C."/>
        </authorList>
    </citation>
    <scope>NUCLEOTIDE SEQUENCE [LARGE SCALE GENOMIC DNA]</scope>
    <source>
        <strain evidence="2 4">TB-2</strain>
    </source>
</reference>
<dbReference type="InterPro" id="IPR005501">
    <property type="entry name" value="LamB/YcsF/PxpA-like"/>
</dbReference>
<keyword evidence="4" id="KW-1185">Reference proteome</keyword>
<dbReference type="InterPro" id="IPR011330">
    <property type="entry name" value="Glyco_hydro/deAcase_b/a-brl"/>
</dbReference>
<evidence type="ECO:0000313" key="2">
    <source>
        <dbReference type="EMBL" id="QCT94004.1"/>
    </source>
</evidence>
<keyword evidence="2" id="KW-0378">Hydrolase</keyword>
<dbReference type="Proteomes" id="UP000306825">
    <property type="component" value="Chromosome"/>
</dbReference>
<dbReference type="GO" id="GO:0005975">
    <property type="term" value="P:carbohydrate metabolic process"/>
    <property type="evidence" value="ECO:0007669"/>
    <property type="project" value="InterPro"/>
</dbReference>
<dbReference type="PANTHER" id="PTHR30292">
    <property type="entry name" value="UNCHARACTERIZED PROTEIN YBGL-RELATED"/>
    <property type="match status" value="1"/>
</dbReference>
<name>A0AAI9AGY9_9BACT</name>
<dbReference type="NCBIfam" id="NF003814">
    <property type="entry name" value="PRK05406.1-3"/>
    <property type="match status" value="1"/>
</dbReference>
<dbReference type="Gene3D" id="3.20.20.370">
    <property type="entry name" value="Glycoside hydrolase/deacetylase"/>
    <property type="match status" value="1"/>
</dbReference>
<gene>
    <name evidence="2" type="primary">pxpA</name>
    <name evidence="1" type="ORF">CMTB2_07847</name>
    <name evidence="2" type="ORF">FE773_02065</name>
</gene>
<dbReference type="SUPFAM" id="SSF88713">
    <property type="entry name" value="Glycoside hydrolase/deacetylase"/>
    <property type="match status" value="1"/>
</dbReference>
<evidence type="ECO:0000313" key="4">
    <source>
        <dbReference type="Proteomes" id="UP000306825"/>
    </source>
</evidence>